<feature type="transmembrane region" description="Helical" evidence="1">
    <location>
        <begin position="203"/>
        <end position="222"/>
    </location>
</feature>
<dbReference type="KEGG" id="hsd:SD1D_2120"/>
<evidence type="ECO:0000313" key="3">
    <source>
        <dbReference type="Proteomes" id="UP000196053"/>
    </source>
</evidence>
<reference evidence="3" key="1">
    <citation type="submission" date="2015-09" db="EMBL/GenBank/DDBJ databases">
        <authorList>
            <person name="Wibberg D."/>
        </authorList>
    </citation>
    <scope>NUCLEOTIDE SEQUENCE [LARGE SCALE GENOMIC DNA]</scope>
    <source>
        <strain evidence="3">SD1D</strain>
    </source>
</reference>
<dbReference type="PANTHER" id="PTHR42867">
    <property type="entry name" value="MEMBRANE PROTEIN-RELATED"/>
    <property type="match status" value="1"/>
</dbReference>
<keyword evidence="1" id="KW-0472">Membrane</keyword>
<dbReference type="RefSeq" id="WP_087758901.1">
    <property type="nucleotide sequence ID" value="NZ_DUPS01000032.1"/>
</dbReference>
<gene>
    <name evidence="2" type="ORF">SD1D_2120</name>
</gene>
<dbReference type="PANTHER" id="PTHR42867:SF1">
    <property type="entry name" value="MEMBRANE PROTEIN-RELATED"/>
    <property type="match status" value="1"/>
</dbReference>
<dbReference type="Proteomes" id="UP000196053">
    <property type="component" value="Chromosome I"/>
</dbReference>
<dbReference type="EMBL" id="LN879430">
    <property type="protein sequence ID" value="CUH93655.1"/>
    <property type="molecule type" value="Genomic_DNA"/>
</dbReference>
<protein>
    <recommendedName>
        <fullName evidence="4">DUF1385 domain-containing protein</fullName>
    </recommendedName>
</protein>
<organism evidence="2 3">
    <name type="scientific">Herbinix luporum</name>
    <dbReference type="NCBI Taxonomy" id="1679721"/>
    <lineage>
        <taxon>Bacteria</taxon>
        <taxon>Bacillati</taxon>
        <taxon>Bacillota</taxon>
        <taxon>Clostridia</taxon>
        <taxon>Lachnospirales</taxon>
        <taxon>Lachnospiraceae</taxon>
        <taxon>Herbinix</taxon>
    </lineage>
</organism>
<sequence>MKPSGIGGMAVIEGVMMRNKSDYAIAVRKPDNEIIVEKRNHKDFSDKVKLFKLPIFRGILAFVDSMVMGIKVINFSSSFFEEEEVQKQKSKNEESEKDNTLLMVLVVAASLAISIGLFMVLPVLISNLFKKLFDDNVFLLYLMEGILRLAIFIGYILAASQMKEIKRVFMYHGAEHKTINCLENGFELTVENVKWQSKAHKRCGTSFMLLVMLISLVFFMILRPPTLYWRILSRILLVPAIAGVSYEFIRLAGKSDNIIVNILSKPGLWMQALTTKEPDDDMIEVAIKSVEAVFDWRSFLETEETENSKQLNDDKEEEKNIIDLPIDKSNNEAESEYATTAGNRIVSLVSDYEEDDEILKALDKYLDFDD</sequence>
<evidence type="ECO:0000313" key="2">
    <source>
        <dbReference type="EMBL" id="CUH93655.1"/>
    </source>
</evidence>
<keyword evidence="1" id="KW-1133">Transmembrane helix</keyword>
<feature type="transmembrane region" description="Helical" evidence="1">
    <location>
        <begin position="228"/>
        <end position="249"/>
    </location>
</feature>
<keyword evidence="1" id="KW-0812">Transmembrane</keyword>
<name>A0A0K8J7Y1_9FIRM</name>
<accession>A0A0K8J7Y1</accession>
<proteinExistence type="predicted"/>
<evidence type="ECO:0008006" key="4">
    <source>
        <dbReference type="Google" id="ProtNLM"/>
    </source>
</evidence>
<dbReference type="Pfam" id="PF07136">
    <property type="entry name" value="DUF1385"/>
    <property type="match status" value="1"/>
</dbReference>
<dbReference type="OrthoDB" id="9784805at2"/>
<evidence type="ECO:0000256" key="1">
    <source>
        <dbReference type="SAM" id="Phobius"/>
    </source>
</evidence>
<dbReference type="AlphaFoldDB" id="A0A0K8J7Y1"/>
<feature type="transmembrane region" description="Helical" evidence="1">
    <location>
        <begin position="137"/>
        <end position="158"/>
    </location>
</feature>
<feature type="transmembrane region" description="Helical" evidence="1">
    <location>
        <begin position="55"/>
        <end position="80"/>
    </location>
</feature>
<keyword evidence="3" id="KW-1185">Reference proteome</keyword>
<feature type="transmembrane region" description="Helical" evidence="1">
    <location>
        <begin position="101"/>
        <end position="125"/>
    </location>
</feature>
<dbReference type="InterPro" id="IPR010787">
    <property type="entry name" value="DUF1385"/>
</dbReference>